<gene>
    <name evidence="5" type="ORF">H9Q64_15905</name>
    <name evidence="7" type="ORF">P0083_00880</name>
    <name evidence="6" type="ORF">P0D81_00620</name>
</gene>
<accession>A0A7H0FPE0</accession>
<dbReference type="GO" id="GO:0003676">
    <property type="term" value="F:nucleic acid binding"/>
    <property type="evidence" value="ECO:0007669"/>
    <property type="project" value="InterPro"/>
</dbReference>
<evidence type="ECO:0000313" key="7">
    <source>
        <dbReference type="EMBL" id="WER42908.1"/>
    </source>
</evidence>
<evidence type="ECO:0000256" key="2">
    <source>
        <dbReference type="ARBA" id="ARBA00022722"/>
    </source>
</evidence>
<comment type="cofactor">
    <cofactor evidence="1">
        <name>Mg(2+)</name>
        <dbReference type="ChEBI" id="CHEBI:18420"/>
    </cofactor>
</comment>
<dbReference type="EMBL" id="CP060804">
    <property type="protein sequence ID" value="QNP37906.1"/>
    <property type="molecule type" value="Genomic_DNA"/>
</dbReference>
<feature type="domain" description="VRR-NUC" evidence="4">
    <location>
        <begin position="2"/>
        <end position="81"/>
    </location>
</feature>
<dbReference type="EMBL" id="CP119159">
    <property type="protein sequence ID" value="WEH22569.1"/>
    <property type="molecule type" value="Genomic_DNA"/>
</dbReference>
<dbReference type="EMBL" id="CP119528">
    <property type="protein sequence ID" value="WER42908.1"/>
    <property type="molecule type" value="Genomic_DNA"/>
</dbReference>
<evidence type="ECO:0000313" key="10">
    <source>
        <dbReference type="Proteomes" id="UP001222182"/>
    </source>
</evidence>
<sequence>MQIENDIEKYLIRQIKRTGALCYKFTSPGTRGVPDRIILYQGNVFFVELKRPGGKPRKDQLKIIEKFKEQLIPVFVIDSKQGVDTLIYAMQSGIARVMPDMPRKKE</sequence>
<evidence type="ECO:0000259" key="4">
    <source>
        <dbReference type="SMART" id="SM00990"/>
    </source>
</evidence>
<keyword evidence="3" id="KW-0378">Hydrolase</keyword>
<evidence type="ECO:0000256" key="1">
    <source>
        <dbReference type="ARBA" id="ARBA00001946"/>
    </source>
</evidence>
<dbReference type="Proteomes" id="UP001222182">
    <property type="component" value="Chromosome"/>
</dbReference>
<keyword evidence="2" id="KW-0540">Nuclease</keyword>
<dbReference type="RefSeq" id="WP_010706758.1">
    <property type="nucleotide sequence ID" value="NZ_AP026714.1"/>
</dbReference>
<dbReference type="SMART" id="SM00990">
    <property type="entry name" value="VRR_NUC"/>
    <property type="match status" value="1"/>
</dbReference>
<evidence type="ECO:0000313" key="9">
    <source>
        <dbReference type="Proteomes" id="UP001221642"/>
    </source>
</evidence>
<reference evidence="7 10" key="3">
    <citation type="submission" date="2023-03" db="EMBL/GenBank/DDBJ databases">
        <title>Complete genome sequence of an Enterococcus faecalis urinary isolate.</title>
        <authorList>
            <person name="Brauer A.L."/>
            <person name="Armbruster C.E."/>
        </authorList>
    </citation>
    <scope>NUCLEOTIDE SEQUENCE [LARGE SCALE GENOMIC DNA]</scope>
    <source>
        <strain evidence="7 10">3143</strain>
    </source>
</reference>
<reference evidence="6 9" key="2">
    <citation type="submission" date="2023-02" db="EMBL/GenBank/DDBJ databases">
        <title>Results of the 2020 Genomic Proficiency Test for the network of European Union Reference Laboratory for Antimicrobial Resistance assessing whole genome sequencing capacities.</title>
        <authorList>
            <person name="Hoffmann M."/>
            <person name="Luo Y."/>
            <person name="Sorensen L.H."/>
            <person name="Pedersen S.K."/>
            <person name="Hendriksen R.S."/>
        </authorList>
    </citation>
    <scope>NUCLEOTIDE SEQUENCE [LARGE SCALE GENOMIC DNA]</scope>
    <source>
        <strain evidence="6 9">GENOMIC22-006</strain>
    </source>
</reference>
<dbReference type="AlphaFoldDB" id="A0A7H0FPE0"/>
<dbReference type="InterPro" id="IPR014883">
    <property type="entry name" value="VRR_NUC"/>
</dbReference>
<dbReference type="Proteomes" id="UP000516122">
    <property type="component" value="Chromosome"/>
</dbReference>
<evidence type="ECO:0000313" key="8">
    <source>
        <dbReference type="Proteomes" id="UP000516122"/>
    </source>
</evidence>
<evidence type="ECO:0000313" key="5">
    <source>
        <dbReference type="EMBL" id="QNP37906.1"/>
    </source>
</evidence>
<dbReference type="Proteomes" id="UP001221642">
    <property type="component" value="Chromosome"/>
</dbReference>
<evidence type="ECO:0000256" key="3">
    <source>
        <dbReference type="ARBA" id="ARBA00022801"/>
    </source>
</evidence>
<reference evidence="5 8" key="1">
    <citation type="submission" date="2020-08" db="EMBL/GenBank/DDBJ databases">
        <title>Enterococcus faecalis SF28073 genome assembly.</title>
        <authorList>
            <person name="Duerkop B.A."/>
            <person name="Johnson C.N."/>
        </authorList>
    </citation>
    <scope>NUCLEOTIDE SEQUENCE [LARGE SCALE GENOMIC DNA]</scope>
    <source>
        <strain evidence="5 8">SF28073</strain>
    </source>
</reference>
<proteinExistence type="predicted"/>
<dbReference type="Gene3D" id="3.40.1350.10">
    <property type="match status" value="1"/>
</dbReference>
<name>A0A7H0FPE0_ENTFL</name>
<protein>
    <submittedName>
        <fullName evidence="5">VRR-NUC domain-containing protein</fullName>
    </submittedName>
</protein>
<organism evidence="5 8">
    <name type="scientific">Enterococcus faecalis</name>
    <name type="common">Streptococcus faecalis</name>
    <dbReference type="NCBI Taxonomy" id="1351"/>
    <lineage>
        <taxon>Bacteria</taxon>
        <taxon>Bacillati</taxon>
        <taxon>Bacillota</taxon>
        <taxon>Bacilli</taxon>
        <taxon>Lactobacillales</taxon>
        <taxon>Enterococcaceae</taxon>
        <taxon>Enterococcus</taxon>
    </lineage>
</organism>
<dbReference type="InterPro" id="IPR011856">
    <property type="entry name" value="tRNA_endonuc-like_dom_sf"/>
</dbReference>
<dbReference type="GO" id="GO:0016788">
    <property type="term" value="F:hydrolase activity, acting on ester bonds"/>
    <property type="evidence" value="ECO:0007669"/>
    <property type="project" value="InterPro"/>
</dbReference>
<evidence type="ECO:0000313" key="6">
    <source>
        <dbReference type="EMBL" id="WEH22569.1"/>
    </source>
</evidence>
<dbReference type="GO" id="GO:0004518">
    <property type="term" value="F:nuclease activity"/>
    <property type="evidence" value="ECO:0007669"/>
    <property type="project" value="UniProtKB-KW"/>
</dbReference>